<dbReference type="InterPro" id="IPR029058">
    <property type="entry name" value="AB_hydrolase_fold"/>
</dbReference>
<dbReference type="PANTHER" id="PTHR11802:SF347">
    <property type="entry name" value="SERINE CARBOXYPEPTIDASE-LIKE 18"/>
    <property type="match status" value="1"/>
</dbReference>
<dbReference type="SUPFAM" id="SSF53474">
    <property type="entry name" value="alpha/beta-Hydrolases"/>
    <property type="match status" value="1"/>
</dbReference>
<dbReference type="GO" id="GO:0006508">
    <property type="term" value="P:proteolysis"/>
    <property type="evidence" value="ECO:0007669"/>
    <property type="project" value="InterPro"/>
</dbReference>
<protein>
    <submittedName>
        <fullName evidence="2">Uncharacterized protein</fullName>
    </submittedName>
</protein>
<dbReference type="PANTHER" id="PTHR11802">
    <property type="entry name" value="SERINE PROTEASE FAMILY S10 SERINE CARBOXYPEPTIDASE"/>
    <property type="match status" value="1"/>
</dbReference>
<dbReference type="GO" id="GO:0004185">
    <property type="term" value="F:serine-type carboxypeptidase activity"/>
    <property type="evidence" value="ECO:0007669"/>
    <property type="project" value="InterPro"/>
</dbReference>
<dbReference type="InterPro" id="IPR001563">
    <property type="entry name" value="Peptidase_S10"/>
</dbReference>
<comment type="similarity">
    <text evidence="1">Belongs to the peptidase S10 family.</text>
</comment>
<comment type="caution">
    <text evidence="2">The sequence shown here is derived from an EMBL/GenBank/DDBJ whole genome shotgun (WGS) entry which is preliminary data.</text>
</comment>
<dbReference type="EMBL" id="JBDFQZ010000009">
    <property type="protein sequence ID" value="KAK9688913.1"/>
    <property type="molecule type" value="Genomic_DNA"/>
</dbReference>
<name>A0AAW1IGY3_SAPOF</name>
<reference evidence="2" key="1">
    <citation type="submission" date="2024-03" db="EMBL/GenBank/DDBJ databases">
        <title>WGS assembly of Saponaria officinalis var. Norfolk2.</title>
        <authorList>
            <person name="Jenkins J."/>
            <person name="Shu S."/>
            <person name="Grimwood J."/>
            <person name="Barry K."/>
            <person name="Goodstein D."/>
            <person name="Schmutz J."/>
            <person name="Leebens-Mack J."/>
            <person name="Osbourn A."/>
        </authorList>
    </citation>
    <scope>NUCLEOTIDE SEQUENCE [LARGE SCALE GENOMIC DNA]</scope>
    <source>
        <strain evidence="2">JIC</strain>
    </source>
</reference>
<dbReference type="Pfam" id="PF00450">
    <property type="entry name" value="Peptidase_S10"/>
    <property type="match status" value="1"/>
</dbReference>
<evidence type="ECO:0000256" key="1">
    <source>
        <dbReference type="ARBA" id="ARBA00009431"/>
    </source>
</evidence>
<evidence type="ECO:0000313" key="3">
    <source>
        <dbReference type="Proteomes" id="UP001443914"/>
    </source>
</evidence>
<sequence length="273" mass="31661">MVVPAVVQDILQGNEIELTPTLNVKGYILGNPISEYDKCESLRYKLANDMSFLPNELYKAAEISCNNDFKNFDVNNTKCSSYVQTMKQDIRLVGEAHVLEHNCFKSSRKKMYLNKKSVLVNAEFCRVQHYPFIESWADHELVKKALHIQEGSIRHWNLCNPRLAYENDIENTFDYHLNNSRHSLQVLIYNGDQDLVVPYMSTLEWIKQLKIPVNDDWRPWFVDGQVVGYVTEFTSLPYRLIHTTIKGGGHTAAEYKPRECLAMLDRWLSPSPL</sequence>
<organism evidence="2 3">
    <name type="scientific">Saponaria officinalis</name>
    <name type="common">Common soapwort</name>
    <name type="synonym">Lychnis saponaria</name>
    <dbReference type="NCBI Taxonomy" id="3572"/>
    <lineage>
        <taxon>Eukaryota</taxon>
        <taxon>Viridiplantae</taxon>
        <taxon>Streptophyta</taxon>
        <taxon>Embryophyta</taxon>
        <taxon>Tracheophyta</taxon>
        <taxon>Spermatophyta</taxon>
        <taxon>Magnoliopsida</taxon>
        <taxon>eudicotyledons</taxon>
        <taxon>Gunneridae</taxon>
        <taxon>Pentapetalae</taxon>
        <taxon>Caryophyllales</taxon>
        <taxon>Caryophyllaceae</taxon>
        <taxon>Caryophylleae</taxon>
        <taxon>Saponaria</taxon>
    </lineage>
</organism>
<accession>A0AAW1IGY3</accession>
<gene>
    <name evidence="2" type="ORF">RND81_09G021300</name>
</gene>
<dbReference type="Gene3D" id="3.40.50.1820">
    <property type="entry name" value="alpha/beta hydrolase"/>
    <property type="match status" value="1"/>
</dbReference>
<dbReference type="Proteomes" id="UP001443914">
    <property type="component" value="Unassembled WGS sequence"/>
</dbReference>
<dbReference type="AlphaFoldDB" id="A0AAW1IGY3"/>
<keyword evidence="3" id="KW-1185">Reference proteome</keyword>
<dbReference type="GO" id="GO:0019748">
    <property type="term" value="P:secondary metabolic process"/>
    <property type="evidence" value="ECO:0007669"/>
    <property type="project" value="TreeGrafter"/>
</dbReference>
<evidence type="ECO:0000313" key="2">
    <source>
        <dbReference type="EMBL" id="KAK9688913.1"/>
    </source>
</evidence>
<dbReference type="GO" id="GO:0016747">
    <property type="term" value="F:acyltransferase activity, transferring groups other than amino-acyl groups"/>
    <property type="evidence" value="ECO:0007669"/>
    <property type="project" value="TreeGrafter"/>
</dbReference>
<proteinExistence type="inferred from homology"/>